<evidence type="ECO:0000313" key="3">
    <source>
        <dbReference type="EMBL" id="MDQ7246424.1"/>
    </source>
</evidence>
<evidence type="ECO:0000256" key="2">
    <source>
        <dbReference type="SAM" id="SignalP"/>
    </source>
</evidence>
<gene>
    <name evidence="3" type="ORF">Q8A70_02040</name>
</gene>
<name>A0ABU0YFE7_9PROT</name>
<evidence type="ECO:0000256" key="1">
    <source>
        <dbReference type="SAM" id="Coils"/>
    </source>
</evidence>
<feature type="coiled-coil region" evidence="1">
    <location>
        <begin position="258"/>
        <end position="285"/>
    </location>
</feature>
<keyword evidence="1" id="KW-0175">Coiled coil</keyword>
<feature type="chain" id="PRO_5046200146" description="Glycine zipper domain-containing protein" evidence="2">
    <location>
        <begin position="20"/>
        <end position="292"/>
    </location>
</feature>
<evidence type="ECO:0000313" key="4">
    <source>
        <dbReference type="Proteomes" id="UP001230156"/>
    </source>
</evidence>
<feature type="signal peptide" evidence="2">
    <location>
        <begin position="1"/>
        <end position="19"/>
    </location>
</feature>
<comment type="caution">
    <text evidence="3">The sequence shown here is derived from an EMBL/GenBank/DDBJ whole genome shotgun (WGS) entry which is preliminary data.</text>
</comment>
<dbReference type="Gene3D" id="1.10.287.1490">
    <property type="match status" value="1"/>
</dbReference>
<feature type="coiled-coil region" evidence="1">
    <location>
        <begin position="176"/>
        <end position="224"/>
    </location>
</feature>
<keyword evidence="4" id="KW-1185">Reference proteome</keyword>
<reference evidence="4" key="1">
    <citation type="submission" date="2023-08" db="EMBL/GenBank/DDBJ databases">
        <title>Rhodospirillaceae gen. nov., a novel taxon isolated from the Yangtze River Yuezi River estuary sludge.</title>
        <authorList>
            <person name="Ruan L."/>
        </authorList>
    </citation>
    <scope>NUCLEOTIDE SEQUENCE [LARGE SCALE GENOMIC DNA]</scope>
    <source>
        <strain evidence="4">R-7</strain>
    </source>
</reference>
<protein>
    <recommendedName>
        <fullName evidence="5">Glycine zipper domain-containing protein</fullName>
    </recommendedName>
</protein>
<proteinExistence type="predicted"/>
<sequence>MRSQSSSRSLLLAVACVSAFESGCTSSGGMIGMAPEGSSTASHSSSSGSAQSTDAASAVASGNFKPLITRQGVEGCMAISEKDVPTNYVETVLLGTAAWTILLAAVGAAAGVVLTGGHGDGAAAGAIVGGALGAGLGADSGVRTAEQKANYALQLARYDCQIQAAEMDNESLKGSGDRLRASVDTLTRQLDQLEDDYANKRLTRAQAQKELNDIDDASASLKNRLAAMKDGADKYQQYSASTESLAKGTDLAIDEARVAALDQQITEMKTRGADLEQQYAQLAERRKALVLQ</sequence>
<accession>A0ABU0YFE7</accession>
<organism evidence="3 4">
    <name type="scientific">Dongia sedimenti</name>
    <dbReference type="NCBI Taxonomy" id="3064282"/>
    <lineage>
        <taxon>Bacteria</taxon>
        <taxon>Pseudomonadati</taxon>
        <taxon>Pseudomonadota</taxon>
        <taxon>Alphaproteobacteria</taxon>
        <taxon>Rhodospirillales</taxon>
        <taxon>Dongiaceae</taxon>
        <taxon>Dongia</taxon>
    </lineage>
</organism>
<dbReference type="RefSeq" id="WP_379953811.1">
    <property type="nucleotide sequence ID" value="NZ_JAUYVI010000001.1"/>
</dbReference>
<evidence type="ECO:0008006" key="5">
    <source>
        <dbReference type="Google" id="ProtNLM"/>
    </source>
</evidence>
<dbReference type="Proteomes" id="UP001230156">
    <property type="component" value="Unassembled WGS sequence"/>
</dbReference>
<keyword evidence="2" id="KW-0732">Signal</keyword>
<dbReference type="EMBL" id="JAUYVI010000001">
    <property type="protein sequence ID" value="MDQ7246424.1"/>
    <property type="molecule type" value="Genomic_DNA"/>
</dbReference>